<comment type="caution">
    <text evidence="1">The sequence shown here is derived from an EMBL/GenBank/DDBJ whole genome shotgun (WGS) entry which is preliminary data.</text>
</comment>
<gene>
    <name evidence="1" type="ORF">RchiOBHm_Chr2g0095241</name>
</gene>
<dbReference type="AlphaFoldDB" id="A0A2P6RKT2"/>
<evidence type="ECO:0000313" key="2">
    <source>
        <dbReference type="Proteomes" id="UP000238479"/>
    </source>
</evidence>
<dbReference type="Gramene" id="PRQ47023">
    <property type="protein sequence ID" value="PRQ47023"/>
    <property type="gene ID" value="RchiOBHm_Chr2g0095241"/>
</dbReference>
<dbReference type="Proteomes" id="UP000238479">
    <property type="component" value="Chromosome 2"/>
</dbReference>
<accession>A0A2P6RKT2</accession>
<reference evidence="1 2" key="1">
    <citation type="journal article" date="2018" name="Nat. Genet.">
        <title>The Rosa genome provides new insights in the design of modern roses.</title>
        <authorList>
            <person name="Bendahmane M."/>
        </authorList>
    </citation>
    <scope>NUCLEOTIDE SEQUENCE [LARGE SCALE GENOMIC DNA]</scope>
    <source>
        <strain evidence="2">cv. Old Blush</strain>
    </source>
</reference>
<keyword evidence="2" id="KW-1185">Reference proteome</keyword>
<protein>
    <submittedName>
        <fullName evidence="1">Uncharacterized protein</fullName>
    </submittedName>
</protein>
<sequence>MQNSPLSVLWLAPQLRHDAEAIWAAISLVNPRLVDAMKLSFKLLLH</sequence>
<evidence type="ECO:0000313" key="1">
    <source>
        <dbReference type="EMBL" id="PRQ47023.1"/>
    </source>
</evidence>
<organism evidence="1 2">
    <name type="scientific">Rosa chinensis</name>
    <name type="common">China rose</name>
    <dbReference type="NCBI Taxonomy" id="74649"/>
    <lineage>
        <taxon>Eukaryota</taxon>
        <taxon>Viridiplantae</taxon>
        <taxon>Streptophyta</taxon>
        <taxon>Embryophyta</taxon>
        <taxon>Tracheophyta</taxon>
        <taxon>Spermatophyta</taxon>
        <taxon>Magnoliopsida</taxon>
        <taxon>eudicotyledons</taxon>
        <taxon>Gunneridae</taxon>
        <taxon>Pentapetalae</taxon>
        <taxon>rosids</taxon>
        <taxon>fabids</taxon>
        <taxon>Rosales</taxon>
        <taxon>Rosaceae</taxon>
        <taxon>Rosoideae</taxon>
        <taxon>Rosoideae incertae sedis</taxon>
        <taxon>Rosa</taxon>
    </lineage>
</organism>
<dbReference type="EMBL" id="PDCK01000040">
    <property type="protein sequence ID" value="PRQ47023.1"/>
    <property type="molecule type" value="Genomic_DNA"/>
</dbReference>
<proteinExistence type="predicted"/>
<name>A0A2P6RKT2_ROSCH</name>